<evidence type="ECO:0000313" key="7">
    <source>
        <dbReference type="Proteomes" id="UP000002408"/>
    </source>
</evidence>
<dbReference type="GeneID" id="5410169"/>
<evidence type="ECO:0000256" key="3">
    <source>
        <dbReference type="ARBA" id="ARBA00023163"/>
    </source>
</evidence>
<dbReference type="InterPro" id="IPR036603">
    <property type="entry name" value="RBP11-like"/>
</dbReference>
<dbReference type="GO" id="GO:0006351">
    <property type="term" value="P:DNA-templated transcription"/>
    <property type="evidence" value="ECO:0007669"/>
    <property type="project" value="UniProtKB-UniRule"/>
</dbReference>
<evidence type="ECO:0000256" key="2">
    <source>
        <dbReference type="ARBA" id="ARBA00022490"/>
    </source>
</evidence>
<reference evidence="7" key="1">
    <citation type="journal article" date="2015" name="Microbiology">
        <title>Genome of Methanoregula boonei 6A8 reveals adaptations to oligotrophic peatland environments.</title>
        <authorList>
            <person name="Braeuer S."/>
            <person name="Cadillo-Quiroz H."/>
            <person name="Kyrpides N."/>
            <person name="Woyke T."/>
            <person name="Goodwin L."/>
            <person name="Detter C."/>
            <person name="Podell S."/>
            <person name="Yavitt J.B."/>
            <person name="Zinder S.H."/>
        </authorList>
    </citation>
    <scope>NUCLEOTIDE SEQUENCE [LARGE SCALE GENOMIC DNA]</scope>
    <source>
        <strain evidence="7">DSM 21154 / JCM 14090 / 6A8</strain>
    </source>
</reference>
<dbReference type="InterPro" id="IPR022905">
    <property type="entry name" value="Rpo11-like"/>
</dbReference>
<keyword evidence="3 4" id="KW-0804">Transcription</keyword>
<feature type="domain" description="DNA-directed RNA polymerase RBP11-like dimerisation" evidence="5">
    <location>
        <begin position="13"/>
        <end position="85"/>
    </location>
</feature>
<keyword evidence="1 4" id="KW-0240">DNA-directed RNA polymerase</keyword>
<dbReference type="STRING" id="456442.Mboo_0484"/>
<comment type="function">
    <text evidence="4">DNA-dependent RNA polymerase (RNAP) catalyzes the transcription of DNA into RNA using the four ribonucleoside triphosphates as substrates.</text>
</comment>
<dbReference type="HAMAP" id="MF_00261">
    <property type="entry name" value="RNApol_arch_Rpo11"/>
    <property type="match status" value="1"/>
</dbReference>
<dbReference type="NCBIfam" id="NF002239">
    <property type="entry name" value="PRK01146.2-3"/>
    <property type="match status" value="1"/>
</dbReference>
<gene>
    <name evidence="4" type="primary">rpo11</name>
    <name evidence="4" type="synonym">rpoL</name>
    <name evidence="6" type="ordered locus">Mboo_0484</name>
</gene>
<dbReference type="GO" id="GO:0005737">
    <property type="term" value="C:cytoplasm"/>
    <property type="evidence" value="ECO:0007669"/>
    <property type="project" value="UniProtKB-SubCell"/>
</dbReference>
<dbReference type="EC" id="2.7.7.6" evidence="4"/>
<dbReference type="Pfam" id="PF13656">
    <property type="entry name" value="RNA_pol_L_2"/>
    <property type="match status" value="1"/>
</dbReference>
<dbReference type="GO" id="GO:0000428">
    <property type="term" value="C:DNA-directed RNA polymerase complex"/>
    <property type="evidence" value="ECO:0007669"/>
    <property type="project" value="UniProtKB-KW"/>
</dbReference>
<dbReference type="GO" id="GO:0003899">
    <property type="term" value="F:DNA-directed RNA polymerase activity"/>
    <property type="evidence" value="ECO:0007669"/>
    <property type="project" value="UniProtKB-UniRule"/>
</dbReference>
<organism evidence="6 7">
    <name type="scientific">Methanoregula boonei (strain DSM 21154 / JCM 14090 / 6A8)</name>
    <dbReference type="NCBI Taxonomy" id="456442"/>
    <lineage>
        <taxon>Archaea</taxon>
        <taxon>Methanobacteriati</taxon>
        <taxon>Methanobacteriota</taxon>
        <taxon>Stenosarchaea group</taxon>
        <taxon>Methanomicrobia</taxon>
        <taxon>Methanomicrobiales</taxon>
        <taxon>Methanoregulaceae</taxon>
        <taxon>Methanoregula</taxon>
    </lineage>
</organism>
<comment type="similarity">
    <text evidence="4">Belongs to the archaeal Rpo11/eukaryotic RPB11/RPC19 RNA polymerase subunit family.</text>
</comment>
<keyword evidence="2 4" id="KW-0963">Cytoplasm</keyword>
<proteinExistence type="inferred from homology"/>
<evidence type="ECO:0000256" key="4">
    <source>
        <dbReference type="HAMAP-Rule" id="MF_00261"/>
    </source>
</evidence>
<protein>
    <recommendedName>
        <fullName evidence="4">DNA-directed RNA polymerase subunit Rpo11</fullName>
        <ecNumber evidence="4">2.7.7.6</ecNumber>
    </recommendedName>
    <alternativeName>
        <fullName evidence="4">DNA-directed RNA polymerase subunit L</fullName>
    </alternativeName>
</protein>
<dbReference type="EMBL" id="CP000780">
    <property type="protein sequence ID" value="ABS55002.1"/>
    <property type="molecule type" value="Genomic_DNA"/>
</dbReference>
<dbReference type="Proteomes" id="UP000002408">
    <property type="component" value="Chromosome"/>
</dbReference>
<evidence type="ECO:0000256" key="1">
    <source>
        <dbReference type="ARBA" id="ARBA00022478"/>
    </source>
</evidence>
<dbReference type="GO" id="GO:0046983">
    <property type="term" value="F:protein dimerization activity"/>
    <property type="evidence" value="ECO:0007669"/>
    <property type="project" value="InterPro"/>
</dbReference>
<keyword evidence="4" id="KW-0548">Nucleotidyltransferase</keyword>
<dbReference type="AlphaFoldDB" id="A7I5J1"/>
<comment type="catalytic activity">
    <reaction evidence="4">
        <text>RNA(n) + a ribonucleoside 5'-triphosphate = RNA(n+1) + diphosphate</text>
        <dbReference type="Rhea" id="RHEA:21248"/>
        <dbReference type="Rhea" id="RHEA-COMP:14527"/>
        <dbReference type="Rhea" id="RHEA-COMP:17342"/>
        <dbReference type="ChEBI" id="CHEBI:33019"/>
        <dbReference type="ChEBI" id="CHEBI:61557"/>
        <dbReference type="ChEBI" id="CHEBI:140395"/>
        <dbReference type="EC" id="2.7.7.6"/>
    </reaction>
</comment>
<dbReference type="OrthoDB" id="24205at2157"/>
<keyword evidence="4" id="KW-0808">Transferase</keyword>
<dbReference type="Gene3D" id="3.30.1360.10">
    <property type="entry name" value="RNA polymerase, RBP11-like subunit"/>
    <property type="match status" value="1"/>
</dbReference>
<dbReference type="CDD" id="cd06927">
    <property type="entry name" value="RNAP_L"/>
    <property type="match status" value="1"/>
</dbReference>
<dbReference type="KEGG" id="mbn:Mboo_0484"/>
<evidence type="ECO:0000259" key="5">
    <source>
        <dbReference type="Pfam" id="PF13656"/>
    </source>
</evidence>
<dbReference type="HOGENOM" id="CLU_090381_5_3_2"/>
<sequence length="91" mass="10304">MIVKVLELEKDKARLVIQGEGHTFMNALVEEILTDPDVDVAKYTIEFQFSDPELLVTTKNAKKNPLTVIKKACKRISSNCDDLLKNLSKQK</sequence>
<comment type="subcellular location">
    <subcellularLocation>
        <location evidence="4">Cytoplasm</location>
    </subcellularLocation>
</comment>
<evidence type="ECO:0000313" key="6">
    <source>
        <dbReference type="EMBL" id="ABS55002.1"/>
    </source>
</evidence>
<keyword evidence="7" id="KW-1185">Reference proteome</keyword>
<dbReference type="eggNOG" id="arCOG04111">
    <property type="taxonomic scope" value="Archaea"/>
</dbReference>
<dbReference type="InterPro" id="IPR009025">
    <property type="entry name" value="RBP11-like_dimer"/>
</dbReference>
<accession>A7I5J1</accession>
<comment type="subunit">
    <text evidence="4">Part of the RNA polymerase complex.</text>
</comment>
<name>A7I5J1_METB6</name>
<dbReference type="SUPFAM" id="SSF55257">
    <property type="entry name" value="RBP11-like subunits of RNA polymerase"/>
    <property type="match status" value="1"/>
</dbReference>
<dbReference type="RefSeq" id="WP_012106021.1">
    <property type="nucleotide sequence ID" value="NC_009712.1"/>
</dbReference>